<dbReference type="Proteomes" id="UP001501676">
    <property type="component" value="Unassembled WGS sequence"/>
</dbReference>
<keyword evidence="6" id="KW-1185">Reference proteome</keyword>
<evidence type="ECO:0000256" key="3">
    <source>
        <dbReference type="ARBA" id="ARBA00022840"/>
    </source>
</evidence>
<evidence type="ECO:0000259" key="4">
    <source>
        <dbReference type="Pfam" id="PF00582"/>
    </source>
</evidence>
<evidence type="ECO:0000256" key="1">
    <source>
        <dbReference type="ARBA" id="ARBA00008791"/>
    </source>
</evidence>
<dbReference type="Pfam" id="PF00582">
    <property type="entry name" value="Usp"/>
    <property type="match status" value="2"/>
</dbReference>
<protein>
    <submittedName>
        <fullName evidence="5">Universal stress protein</fullName>
    </submittedName>
</protein>
<dbReference type="SUPFAM" id="SSF52402">
    <property type="entry name" value="Adenine nucleotide alpha hydrolases-like"/>
    <property type="match status" value="2"/>
</dbReference>
<keyword evidence="2" id="KW-0547">Nucleotide-binding</keyword>
<dbReference type="RefSeq" id="WP_345734024.1">
    <property type="nucleotide sequence ID" value="NZ_BAAAYN010000129.1"/>
</dbReference>
<dbReference type="PRINTS" id="PR01438">
    <property type="entry name" value="UNVRSLSTRESS"/>
</dbReference>
<evidence type="ECO:0000313" key="6">
    <source>
        <dbReference type="Proteomes" id="UP001501676"/>
    </source>
</evidence>
<reference evidence="6" key="1">
    <citation type="journal article" date="2019" name="Int. J. Syst. Evol. Microbiol.">
        <title>The Global Catalogue of Microorganisms (GCM) 10K type strain sequencing project: providing services to taxonomists for standard genome sequencing and annotation.</title>
        <authorList>
            <consortium name="The Broad Institute Genomics Platform"/>
            <consortium name="The Broad Institute Genome Sequencing Center for Infectious Disease"/>
            <person name="Wu L."/>
            <person name="Ma J."/>
        </authorList>
    </citation>
    <scope>NUCLEOTIDE SEQUENCE [LARGE SCALE GENOMIC DNA]</scope>
    <source>
        <strain evidence="6">JCM 9458</strain>
    </source>
</reference>
<gene>
    <name evidence="5" type="ORF">GCM10020369_84660</name>
</gene>
<dbReference type="EMBL" id="BAAAYN010000129">
    <property type="protein sequence ID" value="GAA3399300.1"/>
    <property type="molecule type" value="Genomic_DNA"/>
</dbReference>
<accession>A0ABP6TCE3</accession>
<dbReference type="PANTHER" id="PTHR46268">
    <property type="entry name" value="STRESS RESPONSE PROTEIN NHAX"/>
    <property type="match status" value="1"/>
</dbReference>
<organism evidence="5 6">
    <name type="scientific">Cryptosporangium minutisporangium</name>
    <dbReference type="NCBI Taxonomy" id="113569"/>
    <lineage>
        <taxon>Bacteria</taxon>
        <taxon>Bacillati</taxon>
        <taxon>Actinomycetota</taxon>
        <taxon>Actinomycetes</taxon>
        <taxon>Cryptosporangiales</taxon>
        <taxon>Cryptosporangiaceae</taxon>
        <taxon>Cryptosporangium</taxon>
    </lineage>
</organism>
<dbReference type="InterPro" id="IPR006015">
    <property type="entry name" value="Universal_stress_UspA"/>
</dbReference>
<keyword evidence="3" id="KW-0067">ATP-binding</keyword>
<feature type="domain" description="UspA" evidence="4">
    <location>
        <begin position="154"/>
        <end position="289"/>
    </location>
</feature>
<proteinExistence type="inferred from homology"/>
<feature type="domain" description="UspA" evidence="4">
    <location>
        <begin position="7"/>
        <end position="143"/>
    </location>
</feature>
<evidence type="ECO:0000256" key="2">
    <source>
        <dbReference type="ARBA" id="ARBA00022741"/>
    </source>
</evidence>
<dbReference type="PANTHER" id="PTHR46268:SF27">
    <property type="entry name" value="UNIVERSAL STRESS PROTEIN RV2623"/>
    <property type="match status" value="1"/>
</dbReference>
<comment type="similarity">
    <text evidence="1">Belongs to the universal stress protein A family.</text>
</comment>
<dbReference type="InterPro" id="IPR006016">
    <property type="entry name" value="UspA"/>
</dbReference>
<dbReference type="Gene3D" id="3.40.50.620">
    <property type="entry name" value="HUPs"/>
    <property type="match status" value="2"/>
</dbReference>
<dbReference type="InterPro" id="IPR014729">
    <property type="entry name" value="Rossmann-like_a/b/a_fold"/>
</dbReference>
<comment type="caution">
    <text evidence="5">The sequence shown here is derived from an EMBL/GenBank/DDBJ whole genome shotgun (WGS) entry which is preliminary data.</text>
</comment>
<name>A0ABP6TCE3_9ACTN</name>
<sequence>MSDTSVVTVGIDGSAPAMAALDWAARYALARELPLQVLIAVGWPSERQIYAGYRVAELRDAARIDGQKTLERAVTRVGAALPALSVSGRVSDEPPVHALLDASAFSELVVVGCRGLNPAAEMILGSVSAAVSAHARSPVVVVRADRLPGPDAPVVVGIDGSERDAAALDAAFGEADRWAAPLVVAHAWSDVSLVGMFDAAAAPSWIEVRHHADELVKRQVTAWQTRYPRVRVTTVVEREQPARMLLDLAEKAGLVVVGSHGRGGFAGMLIGSVARRLVHHADAPVLVVRTPTAAR</sequence>
<evidence type="ECO:0000313" key="5">
    <source>
        <dbReference type="EMBL" id="GAA3399300.1"/>
    </source>
</evidence>